<dbReference type="AlphaFoldDB" id="D9S1B8"/>
<evidence type="ECO:0008006" key="3">
    <source>
        <dbReference type="Google" id="ProtNLM"/>
    </source>
</evidence>
<evidence type="ECO:0000313" key="1">
    <source>
        <dbReference type="EMBL" id="ADL07195.1"/>
    </source>
</evidence>
<organism evidence="1 2">
    <name type="scientific">Thermosediminibacter oceani (strain ATCC BAA-1034 / DSM 16646 / JW/IW-1228P)</name>
    <dbReference type="NCBI Taxonomy" id="555079"/>
    <lineage>
        <taxon>Bacteria</taxon>
        <taxon>Bacillati</taxon>
        <taxon>Bacillota</taxon>
        <taxon>Clostridia</taxon>
        <taxon>Thermosediminibacterales</taxon>
        <taxon>Thermosediminibacteraceae</taxon>
        <taxon>Thermosediminibacter</taxon>
    </lineage>
</organism>
<reference evidence="1 2" key="1">
    <citation type="journal article" date="2010" name="Stand. Genomic Sci.">
        <title>Complete genome sequence of Thermosediminibacter oceani type strain (JW/IW-1228P).</title>
        <authorList>
            <person name="Pitluck S."/>
            <person name="Yasawong M."/>
            <person name="Munk C."/>
            <person name="Nolan M."/>
            <person name="Lapidus A."/>
            <person name="Lucas S."/>
            <person name="Glavina Del Rio T."/>
            <person name="Tice H."/>
            <person name="Cheng J.F."/>
            <person name="Bruce D."/>
            <person name="Detter C."/>
            <person name="Tapia R."/>
            <person name="Han C."/>
            <person name="Goodwin L."/>
            <person name="Liolios K."/>
            <person name="Ivanova N."/>
            <person name="Mavromatis K."/>
            <person name="Mikhailova N."/>
            <person name="Pati A."/>
            <person name="Chen A."/>
            <person name="Palaniappan K."/>
            <person name="Land M."/>
            <person name="Hauser L."/>
            <person name="Chang Y.J."/>
            <person name="Jeffries C.D."/>
            <person name="Rohde M."/>
            <person name="Spring S."/>
            <person name="Sikorski J."/>
            <person name="Goker M."/>
            <person name="Woyke T."/>
            <person name="Bristow J."/>
            <person name="Eisen J.A."/>
            <person name="Markowitz V."/>
            <person name="Hugenholtz P."/>
            <person name="Kyrpides N.C."/>
            <person name="Klenk H.P."/>
        </authorList>
    </citation>
    <scope>NUCLEOTIDE SEQUENCE [LARGE SCALE GENOMIC DNA]</scope>
    <source>
        <strain evidence="2">ATCC BAA-1034 / DSM 16646 / JW/IW-1228P</strain>
    </source>
</reference>
<dbReference type="Pfam" id="PF04343">
    <property type="entry name" value="DUF488"/>
    <property type="match status" value="1"/>
</dbReference>
<dbReference type="STRING" id="555079.Toce_0416"/>
<dbReference type="InterPro" id="IPR007438">
    <property type="entry name" value="DUF488"/>
</dbReference>
<dbReference type="HOGENOM" id="CLU_077467_2_0_9"/>
<dbReference type="InterPro" id="IPR014519">
    <property type="entry name" value="UCP024492"/>
</dbReference>
<protein>
    <recommendedName>
        <fullName evidence="3">DUF488 domain-containing protein</fullName>
    </recommendedName>
</protein>
<keyword evidence="2" id="KW-1185">Reference proteome</keyword>
<accession>D9S1B8</accession>
<dbReference type="PIRSF" id="PIRSF024492">
    <property type="entry name" value="UCP024492"/>
    <property type="match status" value="1"/>
</dbReference>
<dbReference type="Proteomes" id="UP000000272">
    <property type="component" value="Chromosome"/>
</dbReference>
<gene>
    <name evidence="1" type="ordered locus">Toce_0416</name>
</gene>
<dbReference type="KEGG" id="toc:Toce_0416"/>
<dbReference type="PANTHER" id="PTHR39337">
    <property type="entry name" value="BLR5642 PROTEIN"/>
    <property type="match status" value="1"/>
</dbReference>
<dbReference type="RefSeq" id="WP_013275245.1">
    <property type="nucleotide sequence ID" value="NC_014377.1"/>
</dbReference>
<proteinExistence type="predicted"/>
<dbReference type="eggNOG" id="COG5483">
    <property type="taxonomic scope" value="Bacteria"/>
</dbReference>
<dbReference type="EMBL" id="CP002131">
    <property type="protein sequence ID" value="ADL07195.1"/>
    <property type="molecule type" value="Genomic_DNA"/>
</dbReference>
<dbReference type="PANTHER" id="PTHR39337:SF1">
    <property type="entry name" value="BLR5642 PROTEIN"/>
    <property type="match status" value="1"/>
</dbReference>
<name>D9S1B8_THEOJ</name>
<sequence length="147" mass="17397">MSVNIVYTIGYEGIDLEQFINIIKKNHIDTIIDVRKNPVSRKKGFSKSILNKILFENGIKYKHIEELGTPKDLREKLYRTKDFIMFINEYEKMLQSNMSLLEELLNEIHQENCCLLCYEKNYSKCHRSILAWNIKKMDGNGLIIKHL</sequence>
<evidence type="ECO:0000313" key="2">
    <source>
        <dbReference type="Proteomes" id="UP000000272"/>
    </source>
</evidence>
<dbReference type="OrthoDB" id="9789109at2"/>